<organism evidence="2 3">
    <name type="scientific">Pseudomonas phage PspYZU05</name>
    <dbReference type="NCBI Taxonomy" id="1983556"/>
    <lineage>
        <taxon>Viruses</taxon>
        <taxon>Duplodnaviria</taxon>
        <taxon>Heunggongvirae</taxon>
        <taxon>Uroviricota</taxon>
        <taxon>Caudoviricetes</taxon>
        <taxon>Pantevenvirales</taxon>
        <taxon>Straboviridae</taxon>
        <taxon>Jiangsuvirus</taxon>
        <taxon>Jiangsuvirus pspyzu05</taxon>
    </lineage>
</organism>
<evidence type="ECO:0000313" key="3">
    <source>
        <dbReference type="Proteomes" id="UP000247773"/>
    </source>
</evidence>
<keyword evidence="3" id="KW-1185">Reference proteome</keyword>
<accession>A0A2U7NF70</accession>
<dbReference type="Pfam" id="PF10849">
    <property type="entry name" value="DUF2654"/>
    <property type="match status" value="1"/>
</dbReference>
<feature type="compositionally biased region" description="Basic and acidic residues" evidence="1">
    <location>
        <begin position="1"/>
        <end position="13"/>
    </location>
</feature>
<evidence type="ECO:0000313" key="2">
    <source>
        <dbReference type="EMBL" id="ASD52131.1"/>
    </source>
</evidence>
<dbReference type="EMBL" id="KY971610">
    <property type="protein sequence ID" value="ASD52131.1"/>
    <property type="molecule type" value="Genomic_DNA"/>
</dbReference>
<gene>
    <name evidence="2" type="ORF">PspYZU05_179</name>
</gene>
<feature type="region of interest" description="Disordered" evidence="1">
    <location>
        <begin position="1"/>
        <end position="29"/>
    </location>
</feature>
<sequence>MSPDSMKEYREEHEFDDVESQVEVSPRDEQDSLADYYERKLTKQRLKPIAKNRHEIKRLKNLAEKAILTNNFESYRYALCKLREFYRQPFTPEVIKTMWETTRSELRKVVYDSAGKV</sequence>
<dbReference type="InterPro" id="IPR022558">
    <property type="entry name" value="DUF2654"/>
</dbReference>
<proteinExistence type="predicted"/>
<name>A0A2U7NF70_9CAUD</name>
<protein>
    <submittedName>
        <fullName evidence="2">Uncharacterized protein</fullName>
    </submittedName>
</protein>
<dbReference type="Proteomes" id="UP000247773">
    <property type="component" value="Genome"/>
</dbReference>
<reference evidence="2 3" key="1">
    <citation type="submission" date="2017-04" db="EMBL/GenBank/DDBJ databases">
        <title>Isolation of lytic bacteriophages infecting Pseudomonas strains for biocontrol of fish and shrimp spoilage during chilled storage.</title>
        <authorList>
            <person name="Yang Z."/>
            <person name="Tao X."/>
            <person name="Gao L."/>
            <person name="Rao S."/>
        </authorList>
    </citation>
    <scope>NUCLEOTIDE SEQUENCE [LARGE SCALE GENOMIC DNA]</scope>
</reference>
<evidence type="ECO:0000256" key="1">
    <source>
        <dbReference type="SAM" id="MobiDB-lite"/>
    </source>
</evidence>